<dbReference type="AlphaFoldDB" id="A0A1E8GN61"/>
<feature type="transmembrane region" description="Helical" evidence="1">
    <location>
        <begin position="43"/>
        <end position="65"/>
    </location>
</feature>
<keyword evidence="1" id="KW-1133">Transmembrane helix</keyword>
<comment type="caution">
    <text evidence="2">The sequence shown here is derived from an EMBL/GenBank/DDBJ whole genome shotgun (WGS) entry which is preliminary data.</text>
</comment>
<evidence type="ECO:0000256" key="1">
    <source>
        <dbReference type="SAM" id="Phobius"/>
    </source>
</evidence>
<dbReference type="InterPro" id="IPR025699">
    <property type="entry name" value="ABC2_memb-like"/>
</dbReference>
<dbReference type="STRING" id="1859473.BG261_03225"/>
<keyword evidence="3" id="KW-1185">Reference proteome</keyword>
<dbReference type="EMBL" id="MKIR01000012">
    <property type="protein sequence ID" value="OFI49607.1"/>
    <property type="molecule type" value="Genomic_DNA"/>
</dbReference>
<evidence type="ECO:0008006" key="4">
    <source>
        <dbReference type="Google" id="ProtNLM"/>
    </source>
</evidence>
<reference evidence="3" key="1">
    <citation type="submission" date="2016-09" db="EMBL/GenBank/DDBJ databases">
        <title>Draft genome sequence of a novel species of the family Streptococcaceae isolated from flowers.</title>
        <authorList>
            <person name="Chuah L.-O."/>
            <person name="Yap K.-P."/>
            <person name="Thong K.L."/>
            <person name="Liong M.T."/>
            <person name="Ahmad R."/>
            <person name="Rusul G."/>
        </authorList>
    </citation>
    <scope>NUCLEOTIDE SEQUENCE [LARGE SCALE GENOMIC DNA]</scope>
    <source>
        <strain evidence="3">DF1</strain>
    </source>
</reference>
<evidence type="ECO:0000313" key="2">
    <source>
        <dbReference type="EMBL" id="OFI49607.1"/>
    </source>
</evidence>
<feature type="transmembrane region" description="Helical" evidence="1">
    <location>
        <begin position="120"/>
        <end position="139"/>
    </location>
</feature>
<gene>
    <name evidence="2" type="ORF">BG261_03225</name>
</gene>
<feature type="transmembrane region" description="Helical" evidence="1">
    <location>
        <begin position="18"/>
        <end position="36"/>
    </location>
</feature>
<evidence type="ECO:0000313" key="3">
    <source>
        <dbReference type="Proteomes" id="UP000178622"/>
    </source>
</evidence>
<dbReference type="RefSeq" id="WP_070792122.1">
    <property type="nucleotide sequence ID" value="NZ_MKIR01000012.1"/>
</dbReference>
<protein>
    <recommendedName>
        <fullName evidence="4">ABC-2 transporter permease</fullName>
    </recommendedName>
</protein>
<dbReference type="Proteomes" id="UP000178622">
    <property type="component" value="Unassembled WGS sequence"/>
</dbReference>
<proteinExistence type="predicted"/>
<keyword evidence="1" id="KW-0472">Membrane</keyword>
<dbReference type="Pfam" id="PF13346">
    <property type="entry name" value="ABC2_membrane_5"/>
    <property type="match status" value="1"/>
</dbReference>
<feature type="transmembrane region" description="Helical" evidence="1">
    <location>
        <begin position="85"/>
        <end position="108"/>
    </location>
</feature>
<feature type="transmembrane region" description="Helical" evidence="1">
    <location>
        <begin position="145"/>
        <end position="167"/>
    </location>
</feature>
<keyword evidence="1" id="KW-0812">Transmembrane</keyword>
<organism evidence="2 3">
    <name type="scientific">Floricoccus tropicus</name>
    <dbReference type="NCBI Taxonomy" id="1859473"/>
    <lineage>
        <taxon>Bacteria</taxon>
        <taxon>Bacillati</taxon>
        <taxon>Bacillota</taxon>
        <taxon>Bacilli</taxon>
        <taxon>Lactobacillales</taxon>
        <taxon>Streptococcaceae</taxon>
        <taxon>Floricoccus</taxon>
    </lineage>
</organism>
<name>A0A1E8GN61_9LACT</name>
<feature type="transmembrane region" description="Helical" evidence="1">
    <location>
        <begin position="187"/>
        <end position="206"/>
    </location>
</feature>
<accession>A0A1E8GN61</accession>
<sequence>MKGEIAKDLYENFLIKKGFLSIFSSYGLCLLPIILGDNIFGPIFAATLLFPFILAPTLIQSSVTMDEKYKYEQYQITMPVTRKDIISAKYLLGLIFTTFNCLILFILLFMKSNGLDENTVILLGILGIIFSIFSISINYPSLILFGNWGMIPMFIMMGIGILIYVIIPISKIIEFTNELITMDKNQLLIGLLIIAVIFLFISYFVTQHFYNKKEFN</sequence>
<dbReference type="OrthoDB" id="1655186at2"/>